<feature type="transmembrane region" description="Helical" evidence="1">
    <location>
        <begin position="179"/>
        <end position="196"/>
    </location>
</feature>
<keyword evidence="1" id="KW-1133">Transmembrane helix</keyword>
<dbReference type="AlphaFoldDB" id="A0AB38PBY3"/>
<keyword evidence="1" id="KW-0472">Membrane</keyword>
<feature type="transmembrane region" description="Helical" evidence="1">
    <location>
        <begin position="105"/>
        <end position="130"/>
    </location>
</feature>
<feature type="transmembrane region" description="Helical" evidence="1">
    <location>
        <begin position="216"/>
        <end position="239"/>
    </location>
</feature>
<feature type="transmembrane region" description="Helical" evidence="1">
    <location>
        <begin position="66"/>
        <end position="84"/>
    </location>
</feature>
<comment type="caution">
    <text evidence="2">The sequence shown here is derived from an EMBL/GenBank/DDBJ whole genome shotgun (WGS) entry which is preliminary data.</text>
</comment>
<evidence type="ECO:0000256" key="1">
    <source>
        <dbReference type="SAM" id="Phobius"/>
    </source>
</evidence>
<gene>
    <name evidence="2" type="ORF">FNL11_10065</name>
</gene>
<keyword evidence="1" id="KW-0812">Transmembrane</keyword>
<evidence type="ECO:0000313" key="2">
    <source>
        <dbReference type="EMBL" id="TRL76425.1"/>
    </source>
</evidence>
<dbReference type="RefSeq" id="WP_142837106.1">
    <property type="nucleotide sequence ID" value="NZ_VJMP01000009.1"/>
</dbReference>
<reference evidence="2 3" key="1">
    <citation type="submission" date="2019-07" db="EMBL/GenBank/DDBJ databases">
        <title>Genome Sequencing and Assembly of Staphylococcus haemolyticus SDA2.</title>
        <authorList>
            <person name="Emmons C.B."/>
            <person name="Park C."/>
            <person name="Sevigny J.L."/>
            <person name="Andam C."/>
        </authorList>
    </citation>
    <scope>NUCLEOTIDE SEQUENCE [LARGE SCALE GENOMIC DNA]</scope>
    <source>
        <strain evidence="2 3">SDA2</strain>
    </source>
</reference>
<feature type="transmembrane region" description="Helical" evidence="1">
    <location>
        <begin position="150"/>
        <end position="172"/>
    </location>
</feature>
<protein>
    <recommendedName>
        <fullName evidence="4">ABC transporter permease</fullName>
    </recommendedName>
</protein>
<evidence type="ECO:0008006" key="4">
    <source>
        <dbReference type="Google" id="ProtNLM"/>
    </source>
</evidence>
<dbReference type="Proteomes" id="UP000316594">
    <property type="component" value="Unassembled WGS sequence"/>
</dbReference>
<sequence>MFKFVFMYVFKIRATWLLLILGLYPLLIFLAQFLNSNFLSLSASQAGSVSFLETFIAIYDTQQKSMLSLIIVAYLASILFYNEISTSRLLFFKDQNRNKIFNNKFLSIIIVYITFLIILCVSSIIVYLYFVNNHDYSSHSLLFKDTKYNHYLMTNLIGLFFTDAILIFLSLIASIRFNTGVTIITLITGFILIKVTDSIDKIKLFPSNFIKLDSNISFSQNLLIMSVITLVYIVVIYLVSKLIFKKLQY</sequence>
<accession>A0AB38PBY3</accession>
<dbReference type="EMBL" id="VJMP01000009">
    <property type="protein sequence ID" value="TRL76425.1"/>
    <property type="molecule type" value="Genomic_DNA"/>
</dbReference>
<name>A0AB38PBY3_STAHA</name>
<evidence type="ECO:0000313" key="3">
    <source>
        <dbReference type="Proteomes" id="UP000316594"/>
    </source>
</evidence>
<proteinExistence type="predicted"/>
<organism evidence="2 3">
    <name type="scientific">Staphylococcus haemolyticus</name>
    <dbReference type="NCBI Taxonomy" id="1283"/>
    <lineage>
        <taxon>Bacteria</taxon>
        <taxon>Bacillati</taxon>
        <taxon>Bacillota</taxon>
        <taxon>Bacilli</taxon>
        <taxon>Bacillales</taxon>
        <taxon>Staphylococcaceae</taxon>
        <taxon>Staphylococcus</taxon>
    </lineage>
</organism>